<gene>
    <name evidence="1" type="ORF">OWV82_018614</name>
</gene>
<evidence type="ECO:0000313" key="1">
    <source>
        <dbReference type="EMBL" id="KAJ4708716.1"/>
    </source>
</evidence>
<accession>A0ACC1XBQ1</accession>
<name>A0ACC1XBQ1_MELAZ</name>
<proteinExistence type="predicted"/>
<comment type="caution">
    <text evidence="1">The sequence shown here is derived from an EMBL/GenBank/DDBJ whole genome shotgun (WGS) entry which is preliminary data.</text>
</comment>
<reference evidence="1 2" key="1">
    <citation type="journal article" date="2023" name="Science">
        <title>Complex scaffold remodeling in plant triterpene biosynthesis.</title>
        <authorList>
            <person name="De La Pena R."/>
            <person name="Hodgson H."/>
            <person name="Liu J.C."/>
            <person name="Stephenson M.J."/>
            <person name="Martin A.C."/>
            <person name="Owen C."/>
            <person name="Harkess A."/>
            <person name="Leebens-Mack J."/>
            <person name="Jimenez L.E."/>
            <person name="Osbourn A."/>
            <person name="Sattely E.S."/>
        </authorList>
    </citation>
    <scope>NUCLEOTIDE SEQUENCE [LARGE SCALE GENOMIC DNA]</scope>
    <source>
        <strain evidence="2">cv. JPN11</strain>
        <tissue evidence="1">Leaf</tissue>
    </source>
</reference>
<evidence type="ECO:0000313" key="2">
    <source>
        <dbReference type="Proteomes" id="UP001164539"/>
    </source>
</evidence>
<organism evidence="1 2">
    <name type="scientific">Melia azedarach</name>
    <name type="common">Chinaberry tree</name>
    <dbReference type="NCBI Taxonomy" id="155640"/>
    <lineage>
        <taxon>Eukaryota</taxon>
        <taxon>Viridiplantae</taxon>
        <taxon>Streptophyta</taxon>
        <taxon>Embryophyta</taxon>
        <taxon>Tracheophyta</taxon>
        <taxon>Spermatophyta</taxon>
        <taxon>Magnoliopsida</taxon>
        <taxon>eudicotyledons</taxon>
        <taxon>Gunneridae</taxon>
        <taxon>Pentapetalae</taxon>
        <taxon>rosids</taxon>
        <taxon>malvids</taxon>
        <taxon>Sapindales</taxon>
        <taxon>Meliaceae</taxon>
        <taxon>Melia</taxon>
    </lineage>
</organism>
<dbReference type="EMBL" id="CM051403">
    <property type="protein sequence ID" value="KAJ4708716.1"/>
    <property type="molecule type" value="Genomic_DNA"/>
</dbReference>
<sequence>MMDEYIDQYFSSSSWSDVNAKKRSSWDYYEPVQQNRVLPNSLEVYEDDEKNSPGSILSANPIMDGLAVQDTSSLVLGGDLEYGIDKNLDFEEAPHERDDQNCNGNLYLSEKMIGSLELGNFGLRYDAAIPAPDSVNLSSPKQLPSVADMTSSLPFIDVVHVGDNGSELSEVQRSLRDLQTYSPSPELWLPPTYDEVSSLSPVMGQQRRQGFCLQGVNDVDTVGNRYVGMDKILQFDNLPASIAAKGKQGLQNHALSCFSAEPQTTTATVGLPSLQQNGSAISTGVSNGTGKPRMRARRGHATDPHSIAERLRREKIAERMKSLQELIPNSNKTDKASMLDEIIDYVKFLQLQVKVLSMSRLGAAGAVLPLITDGQAEGSNGLSFSPQSDQGVDISLNPDQIAFEEEIVKLMESNVTMAMQYLQSKGLCLMPIALAAAISSSGKAFEEKHKLGFSNSTSTSTSSASTSSLPNDAMNQMSLSSSNVIVGKPIIGESMMMGNVCNGALKQEVRNNCKVFTQPAK</sequence>
<keyword evidence="2" id="KW-1185">Reference proteome</keyword>
<dbReference type="Proteomes" id="UP001164539">
    <property type="component" value="Chromosome 10"/>
</dbReference>
<protein>
    <submittedName>
        <fullName evidence="1">Transcription factor bHLH82-like protein</fullName>
    </submittedName>
</protein>